<dbReference type="EMBL" id="KQ418737">
    <property type="protein sequence ID" value="KOF86108.1"/>
    <property type="molecule type" value="Genomic_DNA"/>
</dbReference>
<protein>
    <submittedName>
        <fullName evidence="1">Uncharacterized protein</fullName>
    </submittedName>
</protein>
<evidence type="ECO:0000313" key="1">
    <source>
        <dbReference type="EMBL" id="KOF86108.1"/>
    </source>
</evidence>
<proteinExistence type="predicted"/>
<dbReference type="AlphaFoldDB" id="A0A0L8H9Z2"/>
<sequence>MSFHYLRNFVITPDSNCLEVIIILHRYIRISSVTRRNIRKQLLAKKCLWSQRRKLWTSLWKKTK</sequence>
<reference evidence="1" key="1">
    <citation type="submission" date="2015-07" db="EMBL/GenBank/DDBJ databases">
        <title>MeaNS - Measles Nucleotide Surveillance Program.</title>
        <authorList>
            <person name="Tran T."/>
            <person name="Druce J."/>
        </authorList>
    </citation>
    <scope>NUCLEOTIDE SEQUENCE</scope>
    <source>
        <strain evidence="1">UCB-OBI-ISO-001</strain>
        <tissue evidence="1">Gonad</tissue>
    </source>
</reference>
<gene>
    <name evidence="1" type="ORF">OCBIM_22019235mg</name>
</gene>
<organism evidence="1">
    <name type="scientific">Octopus bimaculoides</name>
    <name type="common">California two-spotted octopus</name>
    <dbReference type="NCBI Taxonomy" id="37653"/>
    <lineage>
        <taxon>Eukaryota</taxon>
        <taxon>Metazoa</taxon>
        <taxon>Spiralia</taxon>
        <taxon>Lophotrochozoa</taxon>
        <taxon>Mollusca</taxon>
        <taxon>Cephalopoda</taxon>
        <taxon>Coleoidea</taxon>
        <taxon>Octopodiformes</taxon>
        <taxon>Octopoda</taxon>
        <taxon>Incirrata</taxon>
        <taxon>Octopodidae</taxon>
        <taxon>Octopus</taxon>
    </lineage>
</organism>
<name>A0A0L8H9Z2_OCTBM</name>
<accession>A0A0L8H9Z2</accession>